<name>A0A926F8F7_9FIRM</name>
<reference evidence="1" key="1">
    <citation type="submission" date="2020-08" db="EMBL/GenBank/DDBJ databases">
        <title>Genome public.</title>
        <authorList>
            <person name="Liu C."/>
            <person name="Sun Q."/>
        </authorList>
    </citation>
    <scope>NUCLEOTIDE SEQUENCE</scope>
    <source>
        <strain evidence="1">NSJ-50</strain>
    </source>
</reference>
<dbReference type="AlphaFoldDB" id="A0A926F8F7"/>
<evidence type="ECO:0008006" key="3">
    <source>
        <dbReference type="Google" id="ProtNLM"/>
    </source>
</evidence>
<dbReference type="Proteomes" id="UP000647416">
    <property type="component" value="Unassembled WGS sequence"/>
</dbReference>
<accession>A0A926F8F7</accession>
<keyword evidence="2" id="KW-1185">Reference proteome</keyword>
<protein>
    <recommendedName>
        <fullName evidence="3">Capsid protein</fullName>
    </recommendedName>
</protein>
<dbReference type="RefSeq" id="WP_178347385.1">
    <property type="nucleotide sequence ID" value="NZ_JACRTE010000004.1"/>
</dbReference>
<evidence type="ECO:0000313" key="2">
    <source>
        <dbReference type="Proteomes" id="UP000647416"/>
    </source>
</evidence>
<comment type="caution">
    <text evidence="1">The sequence shown here is derived from an EMBL/GenBank/DDBJ whole genome shotgun (WGS) entry which is preliminary data.</text>
</comment>
<evidence type="ECO:0000313" key="1">
    <source>
        <dbReference type="EMBL" id="MBC8596168.1"/>
    </source>
</evidence>
<organism evidence="1 2">
    <name type="scientific">Qingrenia yutianensis</name>
    <dbReference type="NCBI Taxonomy" id="2763676"/>
    <lineage>
        <taxon>Bacteria</taxon>
        <taxon>Bacillati</taxon>
        <taxon>Bacillota</taxon>
        <taxon>Clostridia</taxon>
        <taxon>Eubacteriales</taxon>
        <taxon>Oscillospiraceae</taxon>
        <taxon>Qingrenia</taxon>
    </lineage>
</organism>
<dbReference type="EMBL" id="JACRTE010000004">
    <property type="protein sequence ID" value="MBC8596168.1"/>
    <property type="molecule type" value="Genomic_DNA"/>
</dbReference>
<gene>
    <name evidence="1" type="ORF">H8706_04700</name>
</gene>
<proteinExistence type="predicted"/>
<sequence length="283" mass="30859">MAHTLQDRYSDLIDKKLQATLVTKDNYIFNNHYEGNAVGGKVKIPVRSTEVVVGDYDKTSGMSLQTGTTTYIDLNLTYDKAVNEIIDGYDAAAVPDDIVAERLDSAGYALGVVEDTVSINALEADGTIDSDKTALTSSTVYKKIVDLRTKLSEKNVPAQGRWLIVSPEVYGFLLQDTTNFIRQGDLSQALIESGAIGQIAGFTVYESSRLMKNNTALVSNKKTTTEMIAGHPNWCHRVEEWSVPVAVNSLTNTFIGASAVQGRKIFGVKISKADAVIVKRKEV</sequence>